<dbReference type="Gene3D" id="3.90.79.10">
    <property type="entry name" value="Nucleoside Triphosphate Pyrophosphohydrolase"/>
    <property type="match status" value="1"/>
</dbReference>
<dbReference type="InterPro" id="IPR020084">
    <property type="entry name" value="NUDIX_hydrolase_CS"/>
</dbReference>
<evidence type="ECO:0000256" key="2">
    <source>
        <dbReference type="ARBA" id="ARBA00022801"/>
    </source>
</evidence>
<dbReference type="AlphaFoldDB" id="A0A6M0Q6X2"/>
<evidence type="ECO:0000313" key="5">
    <source>
        <dbReference type="EMBL" id="NEY72085.1"/>
    </source>
</evidence>
<dbReference type="PRINTS" id="PR00502">
    <property type="entry name" value="NUDIXFAMILY"/>
</dbReference>
<dbReference type="SUPFAM" id="SSF55811">
    <property type="entry name" value="Nudix"/>
    <property type="match status" value="1"/>
</dbReference>
<feature type="domain" description="Nudix hydrolase" evidence="4">
    <location>
        <begin position="8"/>
        <end position="139"/>
    </location>
</feature>
<keyword evidence="6" id="KW-1185">Reference proteome</keyword>
<dbReference type="PANTHER" id="PTHR43736">
    <property type="entry name" value="ADP-RIBOSE PYROPHOSPHATASE"/>
    <property type="match status" value="1"/>
</dbReference>
<evidence type="ECO:0000256" key="1">
    <source>
        <dbReference type="ARBA" id="ARBA00005582"/>
    </source>
</evidence>
<name>A0A6M0Q6X2_9BACI</name>
<dbReference type="Pfam" id="PF00293">
    <property type="entry name" value="NUDIX"/>
    <property type="match status" value="1"/>
</dbReference>
<dbReference type="InterPro" id="IPR000086">
    <property type="entry name" value="NUDIX_hydrolase_dom"/>
</dbReference>
<keyword evidence="2 3" id="KW-0378">Hydrolase</keyword>
<sequence>MGEHKRGNVWLAVAGLVVNSAGEWLVVKKKYGGLKGKWSIPAGFVEENETVDQAVIREVLEETGISCQVQGILGIRSGVIKDKISDNMIIFSLKMNDDGVQTIITQEDELYEATFKSPEELKNDEKTSVLLRYYMEMQENQLTSMNEDINPGDQFGYTSYKLFY</sequence>
<dbReference type="PROSITE" id="PS51462">
    <property type="entry name" value="NUDIX"/>
    <property type="match status" value="1"/>
</dbReference>
<evidence type="ECO:0000313" key="6">
    <source>
        <dbReference type="Proteomes" id="UP000481043"/>
    </source>
</evidence>
<reference evidence="5 6" key="1">
    <citation type="submission" date="2020-02" db="EMBL/GenBank/DDBJ databases">
        <title>Bacillus aquiflavi sp. nov., isolated from yellow water of strong flavor Chinese baijiu in Yibin region of China.</title>
        <authorList>
            <person name="Xie J."/>
        </authorList>
    </citation>
    <scope>NUCLEOTIDE SEQUENCE [LARGE SCALE GENOMIC DNA]</scope>
    <source>
        <strain evidence="5 6">SA4</strain>
    </source>
</reference>
<dbReference type="PANTHER" id="PTHR43736:SF1">
    <property type="entry name" value="DIHYDRONEOPTERIN TRIPHOSPHATE DIPHOSPHATASE"/>
    <property type="match status" value="1"/>
</dbReference>
<dbReference type="Proteomes" id="UP000481043">
    <property type="component" value="Unassembled WGS sequence"/>
</dbReference>
<proteinExistence type="inferred from homology"/>
<accession>A0A6M0Q6X2</accession>
<comment type="similarity">
    <text evidence="1 3">Belongs to the Nudix hydrolase family.</text>
</comment>
<dbReference type="PROSITE" id="PS00893">
    <property type="entry name" value="NUDIX_BOX"/>
    <property type="match status" value="1"/>
</dbReference>
<dbReference type="RefSeq" id="WP_163179558.1">
    <property type="nucleotide sequence ID" value="NZ_JAAIWM010000003.1"/>
</dbReference>
<dbReference type="InterPro" id="IPR020476">
    <property type="entry name" value="Nudix_hydrolase"/>
</dbReference>
<evidence type="ECO:0000256" key="3">
    <source>
        <dbReference type="RuleBase" id="RU003476"/>
    </source>
</evidence>
<evidence type="ECO:0000259" key="4">
    <source>
        <dbReference type="PROSITE" id="PS51462"/>
    </source>
</evidence>
<dbReference type="GO" id="GO:0016787">
    <property type="term" value="F:hydrolase activity"/>
    <property type="evidence" value="ECO:0007669"/>
    <property type="project" value="UniProtKB-KW"/>
</dbReference>
<dbReference type="InterPro" id="IPR015797">
    <property type="entry name" value="NUDIX_hydrolase-like_dom_sf"/>
</dbReference>
<protein>
    <submittedName>
        <fullName evidence="5">NUDIX hydrolase</fullName>
    </submittedName>
</protein>
<dbReference type="EMBL" id="JAAIWM010000003">
    <property type="protein sequence ID" value="NEY72085.1"/>
    <property type="molecule type" value="Genomic_DNA"/>
</dbReference>
<gene>
    <name evidence="5" type="ORF">G4D63_10150</name>
</gene>
<comment type="caution">
    <text evidence="5">The sequence shown here is derived from an EMBL/GenBank/DDBJ whole genome shotgun (WGS) entry which is preliminary data.</text>
</comment>
<organism evidence="5 6">
    <name type="scientific">Bacillus mesophilus</name>
    <dbReference type="NCBI Taxonomy" id="1808955"/>
    <lineage>
        <taxon>Bacteria</taxon>
        <taxon>Bacillati</taxon>
        <taxon>Bacillota</taxon>
        <taxon>Bacilli</taxon>
        <taxon>Bacillales</taxon>
        <taxon>Bacillaceae</taxon>
        <taxon>Bacillus</taxon>
    </lineage>
</organism>